<dbReference type="InParanoid" id="A0A067PK09"/>
<feature type="transmembrane region" description="Helical" evidence="5">
    <location>
        <begin position="59"/>
        <end position="79"/>
    </location>
</feature>
<evidence type="ECO:0000313" key="7">
    <source>
        <dbReference type="Proteomes" id="UP000027265"/>
    </source>
</evidence>
<proteinExistence type="predicted"/>
<dbReference type="EMBL" id="KL197749">
    <property type="protein sequence ID" value="KDQ51347.1"/>
    <property type="molecule type" value="Genomic_DNA"/>
</dbReference>
<dbReference type="AlphaFoldDB" id="A0A067PK09"/>
<feature type="transmembrane region" description="Helical" evidence="5">
    <location>
        <begin position="91"/>
        <end position="119"/>
    </location>
</feature>
<evidence type="ECO:0000256" key="2">
    <source>
        <dbReference type="ARBA" id="ARBA00022692"/>
    </source>
</evidence>
<dbReference type="PANTHER" id="PTHR23112">
    <property type="entry name" value="G PROTEIN-COUPLED RECEPTOR 157-RELATED"/>
    <property type="match status" value="1"/>
</dbReference>
<evidence type="ECO:0000256" key="4">
    <source>
        <dbReference type="ARBA" id="ARBA00023136"/>
    </source>
</evidence>
<evidence type="ECO:0000256" key="5">
    <source>
        <dbReference type="SAM" id="Phobius"/>
    </source>
</evidence>
<keyword evidence="3 5" id="KW-1133">Transmembrane helix</keyword>
<dbReference type="GO" id="GO:0005886">
    <property type="term" value="C:plasma membrane"/>
    <property type="evidence" value="ECO:0007669"/>
    <property type="project" value="TreeGrafter"/>
</dbReference>
<reference evidence="7" key="1">
    <citation type="journal article" date="2014" name="Proc. Natl. Acad. Sci. U.S.A.">
        <title>Extensive sampling of basidiomycete genomes demonstrates inadequacy of the white-rot/brown-rot paradigm for wood decay fungi.</title>
        <authorList>
            <person name="Riley R."/>
            <person name="Salamov A.A."/>
            <person name="Brown D.W."/>
            <person name="Nagy L.G."/>
            <person name="Floudas D."/>
            <person name="Held B.W."/>
            <person name="Levasseur A."/>
            <person name="Lombard V."/>
            <person name="Morin E."/>
            <person name="Otillar R."/>
            <person name="Lindquist E.A."/>
            <person name="Sun H."/>
            <person name="LaButti K.M."/>
            <person name="Schmutz J."/>
            <person name="Jabbour D."/>
            <person name="Luo H."/>
            <person name="Baker S.E."/>
            <person name="Pisabarro A.G."/>
            <person name="Walton J.D."/>
            <person name="Blanchette R.A."/>
            <person name="Henrissat B."/>
            <person name="Martin F."/>
            <person name="Cullen D."/>
            <person name="Hibbett D.S."/>
            <person name="Grigoriev I.V."/>
        </authorList>
    </citation>
    <scope>NUCLEOTIDE SEQUENCE [LARGE SCALE GENOMIC DNA]</scope>
    <source>
        <strain evidence="7">MUCL 33604</strain>
    </source>
</reference>
<accession>A0A067PK09</accession>
<dbReference type="Proteomes" id="UP000027265">
    <property type="component" value="Unassembled WGS sequence"/>
</dbReference>
<dbReference type="GO" id="GO:0004930">
    <property type="term" value="F:G protein-coupled receptor activity"/>
    <property type="evidence" value="ECO:0007669"/>
    <property type="project" value="TreeGrafter"/>
</dbReference>
<dbReference type="GO" id="GO:0007189">
    <property type="term" value="P:adenylate cyclase-activating G protein-coupled receptor signaling pathway"/>
    <property type="evidence" value="ECO:0007669"/>
    <property type="project" value="TreeGrafter"/>
</dbReference>
<feature type="transmembrane region" description="Helical" evidence="5">
    <location>
        <begin position="268"/>
        <end position="292"/>
    </location>
</feature>
<evidence type="ECO:0000313" key="6">
    <source>
        <dbReference type="EMBL" id="KDQ51347.1"/>
    </source>
</evidence>
<protein>
    <recommendedName>
        <fullName evidence="8">G-protein coupled receptors family 2 profile 2 domain-containing protein</fullName>
    </recommendedName>
</protein>
<feature type="transmembrane region" description="Helical" evidence="5">
    <location>
        <begin position="20"/>
        <end position="47"/>
    </location>
</feature>
<organism evidence="6 7">
    <name type="scientific">Jaapia argillacea MUCL 33604</name>
    <dbReference type="NCBI Taxonomy" id="933084"/>
    <lineage>
        <taxon>Eukaryota</taxon>
        <taxon>Fungi</taxon>
        <taxon>Dikarya</taxon>
        <taxon>Basidiomycota</taxon>
        <taxon>Agaricomycotina</taxon>
        <taxon>Agaricomycetes</taxon>
        <taxon>Agaricomycetidae</taxon>
        <taxon>Jaapiales</taxon>
        <taxon>Jaapiaceae</taxon>
        <taxon>Jaapia</taxon>
    </lineage>
</organism>
<dbReference type="PANTHER" id="PTHR23112:SF47">
    <property type="entry name" value="G-PROTEIN COUPLED RECEPTOR 157"/>
    <property type="match status" value="1"/>
</dbReference>
<dbReference type="STRING" id="933084.A0A067PK09"/>
<gene>
    <name evidence="6" type="ORF">JAAARDRAFT_211127</name>
</gene>
<feature type="transmembrane region" description="Helical" evidence="5">
    <location>
        <begin position="180"/>
        <end position="203"/>
    </location>
</feature>
<keyword evidence="2 5" id="KW-0812">Transmembrane</keyword>
<evidence type="ECO:0000256" key="3">
    <source>
        <dbReference type="ARBA" id="ARBA00022989"/>
    </source>
</evidence>
<evidence type="ECO:0008006" key="8">
    <source>
        <dbReference type="Google" id="ProtNLM"/>
    </source>
</evidence>
<dbReference type="OrthoDB" id="3228752at2759"/>
<keyword evidence="4 5" id="KW-0472">Membrane</keyword>
<feature type="transmembrane region" description="Helical" evidence="5">
    <location>
        <begin position="237"/>
        <end position="256"/>
    </location>
</feature>
<comment type="subcellular location">
    <subcellularLocation>
        <location evidence="1">Membrane</location>
        <topology evidence="1">Multi-pass membrane protein</topology>
    </subcellularLocation>
</comment>
<keyword evidence="7" id="KW-1185">Reference proteome</keyword>
<name>A0A067PK09_9AGAM</name>
<evidence type="ECO:0000256" key="1">
    <source>
        <dbReference type="ARBA" id="ARBA00004141"/>
    </source>
</evidence>
<feature type="transmembrane region" description="Helical" evidence="5">
    <location>
        <begin position="131"/>
        <end position="149"/>
    </location>
</feature>
<dbReference type="HOGENOM" id="CLU_047278_0_0_1"/>
<sequence length="452" mass="49843">MTISTARDAFVWTPHDQTIVVWTAVAPAIAAVAAAIVVLTLAFLIWLNPGTRRSLQRQSLQMLLWVQGMSLIYSGTYLGEMLITGPTKWCNFVIIMTLFANNFINFVIMMIPVNLQLALVHGVRTEGWVRWYLIGSFLAALATALPGAIQNVWGWDPLALICWISLTNTAQRNAWEIGAFYAWIIFSMIVATVSTLVVIIHLMRYTRARDRKFGSVSNSTVSSSGAIVRSVAWRITLYPMVLIVNNCISAAANFSITIDNGINDYPTFVIWAMSGFLYGAVPMFYALVAIFVDPSFSRAVRDLIAGRVSNGSWSQSVEMSTRKPATTLQIELTQHVVTDLGDGNLYTYPTDSAPNTGASGKDFLSAGDLESSASIGQPFRHPDAVHLSDKDVFDGDHDGDHLRKAMGVMIEEPEDQRLGQTIGIGGRMPLSEVMQRRAQEGRSRLRAELNQL</sequence>